<dbReference type="SUPFAM" id="SSF50800">
    <property type="entry name" value="PK beta-barrel domain-like"/>
    <property type="match status" value="1"/>
</dbReference>
<dbReference type="InterPro" id="IPR052353">
    <property type="entry name" value="Benzoxazolinone_Detox_Enz"/>
</dbReference>
<sequence length="237" mass="27162">MESLIGVIQAVCVGKSEPFICPGTYSAISKSSVRNEIAVYYEGLEGDEQADVHVHGGLDKAIHIYPFEHYTEWKDELRGPTTRFMSHGLFGENLSTLGLTEKNICLGDVLSIGNVKLEVTQTRQPCWKVNEKFRIPGLANLMQKTMRTGFYCRVLQPGLLASGHSIELTQRPYPNWPLERLLKLLYINPLDQQELEEVLTIRLVPRWKKLFEQRLSTQTIEDWTRRLSGQVPYERTL</sequence>
<comment type="caution">
    <text evidence="2">The sequence shown here is derived from an EMBL/GenBank/DDBJ whole genome shotgun (WGS) entry which is preliminary data.</text>
</comment>
<organism evidence="2 3">
    <name type="scientific">Methylophilus aquaticus</name>
    <dbReference type="NCBI Taxonomy" id="1971610"/>
    <lineage>
        <taxon>Bacteria</taxon>
        <taxon>Pseudomonadati</taxon>
        <taxon>Pseudomonadota</taxon>
        <taxon>Betaproteobacteria</taxon>
        <taxon>Nitrosomonadales</taxon>
        <taxon>Methylophilaceae</taxon>
        <taxon>Methylophilus</taxon>
    </lineage>
</organism>
<protein>
    <submittedName>
        <fullName evidence="2">MOSC domain-containing protein</fullName>
    </submittedName>
</protein>
<dbReference type="Pfam" id="PF03473">
    <property type="entry name" value="MOSC"/>
    <property type="match status" value="1"/>
</dbReference>
<evidence type="ECO:0000259" key="1">
    <source>
        <dbReference type="PROSITE" id="PS51340"/>
    </source>
</evidence>
<name>A0ABT9JWI8_9PROT</name>
<evidence type="ECO:0000313" key="2">
    <source>
        <dbReference type="EMBL" id="MDP8568526.1"/>
    </source>
</evidence>
<dbReference type="InterPro" id="IPR005163">
    <property type="entry name" value="Tri_helical_YiiM-like"/>
</dbReference>
<proteinExistence type="predicted"/>
<feature type="domain" description="MOSC" evidence="1">
    <location>
        <begin position="31"/>
        <end position="169"/>
    </location>
</feature>
<dbReference type="InterPro" id="IPR005302">
    <property type="entry name" value="MoCF_Sase_C"/>
</dbReference>
<dbReference type="InterPro" id="IPR011037">
    <property type="entry name" value="Pyrv_Knase-like_insert_dom_sf"/>
</dbReference>
<evidence type="ECO:0000313" key="3">
    <source>
        <dbReference type="Proteomes" id="UP001225906"/>
    </source>
</evidence>
<keyword evidence="3" id="KW-1185">Reference proteome</keyword>
<dbReference type="Proteomes" id="UP001225906">
    <property type="component" value="Unassembled WGS sequence"/>
</dbReference>
<dbReference type="PANTHER" id="PTHR30212">
    <property type="entry name" value="PROTEIN YIIM"/>
    <property type="match status" value="1"/>
</dbReference>
<dbReference type="Pfam" id="PF03475">
    <property type="entry name" value="YiiM_3-alpha"/>
    <property type="match status" value="1"/>
</dbReference>
<dbReference type="PROSITE" id="PS51340">
    <property type="entry name" value="MOSC"/>
    <property type="match status" value="1"/>
</dbReference>
<dbReference type="RefSeq" id="WP_306390253.1">
    <property type="nucleotide sequence ID" value="NZ_JAVCAP010000026.1"/>
</dbReference>
<dbReference type="EMBL" id="JAVCAP010000026">
    <property type="protein sequence ID" value="MDP8568526.1"/>
    <property type="molecule type" value="Genomic_DNA"/>
</dbReference>
<reference evidence="3" key="1">
    <citation type="journal article" date="2019" name="Int. J. Syst. Evol. Microbiol.">
        <title>The Global Catalogue of Microorganisms (GCM) 10K type strain sequencing project: providing services to taxonomists for standard genome sequencing and annotation.</title>
        <authorList>
            <consortium name="The Broad Institute Genomics Platform"/>
            <consortium name="The Broad Institute Genome Sequencing Center for Infectious Disease"/>
            <person name="Wu L."/>
            <person name="Ma J."/>
        </authorList>
    </citation>
    <scope>NUCLEOTIDE SEQUENCE [LARGE SCALE GENOMIC DNA]</scope>
    <source>
        <strain evidence="3">VKM B-3159</strain>
    </source>
</reference>
<gene>
    <name evidence="2" type="ORF">Q9291_11765</name>
</gene>
<dbReference type="Gene3D" id="2.40.33.20">
    <property type="entry name" value="PK beta-barrel domain-like"/>
    <property type="match status" value="1"/>
</dbReference>
<dbReference type="PANTHER" id="PTHR30212:SF2">
    <property type="entry name" value="PROTEIN YIIM"/>
    <property type="match status" value="1"/>
</dbReference>
<accession>A0ABT9JWI8</accession>